<evidence type="ECO:0000256" key="1">
    <source>
        <dbReference type="SAM" id="MobiDB-lite"/>
    </source>
</evidence>
<name>A0AAV4CL07_9GAST</name>
<keyword evidence="3" id="KW-1185">Reference proteome</keyword>
<evidence type="ECO:0000313" key="2">
    <source>
        <dbReference type="EMBL" id="GFO32326.1"/>
    </source>
</evidence>
<reference evidence="2 3" key="1">
    <citation type="journal article" date="2021" name="Elife">
        <title>Chloroplast acquisition without the gene transfer in kleptoplastic sea slugs, Plakobranchus ocellatus.</title>
        <authorList>
            <person name="Maeda T."/>
            <person name="Takahashi S."/>
            <person name="Yoshida T."/>
            <person name="Shimamura S."/>
            <person name="Takaki Y."/>
            <person name="Nagai Y."/>
            <person name="Toyoda A."/>
            <person name="Suzuki Y."/>
            <person name="Arimoto A."/>
            <person name="Ishii H."/>
            <person name="Satoh N."/>
            <person name="Nishiyama T."/>
            <person name="Hasebe M."/>
            <person name="Maruyama T."/>
            <person name="Minagawa J."/>
            <person name="Obokata J."/>
            <person name="Shigenobu S."/>
        </authorList>
    </citation>
    <scope>NUCLEOTIDE SEQUENCE [LARGE SCALE GENOMIC DNA]</scope>
</reference>
<dbReference type="EMBL" id="BLXT01006583">
    <property type="protein sequence ID" value="GFO32326.1"/>
    <property type="molecule type" value="Genomic_DNA"/>
</dbReference>
<accession>A0AAV4CL07</accession>
<comment type="caution">
    <text evidence="2">The sequence shown here is derived from an EMBL/GenBank/DDBJ whole genome shotgun (WGS) entry which is preliminary data.</text>
</comment>
<sequence length="255" mass="29444">MRECSIEAESTEPLDLTTTSSLESGGEGFLCKASPQQGDLRLSDHSLGRGAGGKARALDRRIPADLRPDSLVTVPRMPPQEEKAEVVWTHHQITRPYLDQPARISARGLSEKDIWRYRVRWEDNTSGGLYTSQLQGLLEKDIWRYRVRWENNASRSLYTSQLQGLSEKDIWRYKVRWEDNASGSLYTSQLQGLSEKDIWRYRVRWEDNTSGGLYTSQLQVLLEKDIWRYKVRWEDNASGSLYTSQLQGLSEKDII</sequence>
<gene>
    <name evidence="2" type="ORF">PoB_005883100</name>
</gene>
<dbReference type="AlphaFoldDB" id="A0AAV4CL07"/>
<organism evidence="2 3">
    <name type="scientific">Plakobranchus ocellatus</name>
    <dbReference type="NCBI Taxonomy" id="259542"/>
    <lineage>
        <taxon>Eukaryota</taxon>
        <taxon>Metazoa</taxon>
        <taxon>Spiralia</taxon>
        <taxon>Lophotrochozoa</taxon>
        <taxon>Mollusca</taxon>
        <taxon>Gastropoda</taxon>
        <taxon>Heterobranchia</taxon>
        <taxon>Euthyneura</taxon>
        <taxon>Panpulmonata</taxon>
        <taxon>Sacoglossa</taxon>
        <taxon>Placobranchoidea</taxon>
        <taxon>Plakobranchidae</taxon>
        <taxon>Plakobranchus</taxon>
    </lineage>
</organism>
<dbReference type="Proteomes" id="UP000735302">
    <property type="component" value="Unassembled WGS sequence"/>
</dbReference>
<protein>
    <submittedName>
        <fullName evidence="2">Uncharacterized protein</fullName>
    </submittedName>
</protein>
<feature type="region of interest" description="Disordered" evidence="1">
    <location>
        <begin position="1"/>
        <end position="54"/>
    </location>
</feature>
<evidence type="ECO:0000313" key="3">
    <source>
        <dbReference type="Proteomes" id="UP000735302"/>
    </source>
</evidence>
<proteinExistence type="predicted"/>